<dbReference type="PRINTS" id="PR00035">
    <property type="entry name" value="HTHGNTR"/>
</dbReference>
<keyword evidence="7" id="KW-0808">Transferase</keyword>
<name>A0A2V4LQP0_AQUAC</name>
<keyword evidence="3" id="KW-0805">Transcription regulation</keyword>
<dbReference type="InterPro" id="IPR015421">
    <property type="entry name" value="PyrdxlP-dep_Trfase_major"/>
</dbReference>
<evidence type="ECO:0000313" key="7">
    <source>
        <dbReference type="EMBL" id="PYC20226.1"/>
    </source>
</evidence>
<dbReference type="Gene3D" id="3.40.640.10">
    <property type="entry name" value="Type I PLP-dependent aspartate aminotransferase-like (Major domain)"/>
    <property type="match status" value="1"/>
</dbReference>
<dbReference type="InterPro" id="IPR036388">
    <property type="entry name" value="WH-like_DNA-bd_sf"/>
</dbReference>
<protein>
    <submittedName>
        <fullName evidence="7">PLP-dependent aminotransferase family protein</fullName>
    </submittedName>
</protein>
<dbReference type="SUPFAM" id="SSF53383">
    <property type="entry name" value="PLP-dependent transferases"/>
    <property type="match status" value="1"/>
</dbReference>
<dbReference type="Pfam" id="PF00392">
    <property type="entry name" value="GntR"/>
    <property type="match status" value="1"/>
</dbReference>
<dbReference type="PROSITE" id="PS50949">
    <property type="entry name" value="HTH_GNTR"/>
    <property type="match status" value="1"/>
</dbReference>
<dbReference type="InterPro" id="IPR051446">
    <property type="entry name" value="HTH_trans_reg/aminotransferase"/>
</dbReference>
<dbReference type="CDD" id="cd07377">
    <property type="entry name" value="WHTH_GntR"/>
    <property type="match status" value="1"/>
</dbReference>
<evidence type="ECO:0000256" key="3">
    <source>
        <dbReference type="ARBA" id="ARBA00023015"/>
    </source>
</evidence>
<keyword evidence="5" id="KW-0804">Transcription</keyword>
<evidence type="ECO:0000256" key="4">
    <source>
        <dbReference type="ARBA" id="ARBA00023125"/>
    </source>
</evidence>
<keyword evidence="7" id="KW-0032">Aminotransferase</keyword>
<dbReference type="InterPro" id="IPR015424">
    <property type="entry name" value="PyrdxlP-dep_Trfase"/>
</dbReference>
<reference evidence="7 8" key="1">
    <citation type="submission" date="2018-06" db="EMBL/GenBank/DDBJ databases">
        <title>Pseudomonas diversity within urban Lake Michigan freshwaters.</title>
        <authorList>
            <person name="Batrich M."/>
            <person name="Hatzopoulos T."/>
            <person name="Putonti C."/>
        </authorList>
    </citation>
    <scope>NUCLEOTIDE SEQUENCE [LARGE SCALE GENOMIC DNA]</scope>
    <source>
        <strain evidence="7 8">MB-090714</strain>
    </source>
</reference>
<accession>A0A2V4LQP0</accession>
<dbReference type="GO" id="GO:0008483">
    <property type="term" value="F:transaminase activity"/>
    <property type="evidence" value="ECO:0007669"/>
    <property type="project" value="UniProtKB-KW"/>
</dbReference>
<dbReference type="Gene3D" id="1.10.10.10">
    <property type="entry name" value="Winged helix-like DNA-binding domain superfamily/Winged helix DNA-binding domain"/>
    <property type="match status" value="1"/>
</dbReference>
<keyword evidence="4" id="KW-0238">DNA-binding</keyword>
<evidence type="ECO:0000259" key="6">
    <source>
        <dbReference type="PROSITE" id="PS50949"/>
    </source>
</evidence>
<comment type="caution">
    <text evidence="7">The sequence shown here is derived from an EMBL/GenBank/DDBJ whole genome shotgun (WGS) entry which is preliminary data.</text>
</comment>
<keyword evidence="2" id="KW-0663">Pyridoxal phosphate</keyword>
<dbReference type="InterPro" id="IPR000524">
    <property type="entry name" value="Tscrpt_reg_HTH_GntR"/>
</dbReference>
<organism evidence="7 8">
    <name type="scientific">Aquipseudomonas alcaligenes</name>
    <name type="common">Pseudomonas alcaligenes</name>
    <dbReference type="NCBI Taxonomy" id="43263"/>
    <lineage>
        <taxon>Bacteria</taxon>
        <taxon>Pseudomonadati</taxon>
        <taxon>Pseudomonadota</taxon>
        <taxon>Gammaproteobacteria</taxon>
        <taxon>Pseudomonadales</taxon>
        <taxon>Pseudomonadaceae</taxon>
        <taxon>Aquipseudomonas</taxon>
    </lineage>
</organism>
<dbReference type="GO" id="GO:0003677">
    <property type="term" value="F:DNA binding"/>
    <property type="evidence" value="ECO:0007669"/>
    <property type="project" value="UniProtKB-KW"/>
</dbReference>
<proteinExistence type="inferred from homology"/>
<sequence>MLPFTSLLGLESSTQTRSSRDALYLKVRELIVQGKLPSGTKLPSTRRLATELGMSRSTVVDVFDQLKMEGYLEASQGAATRVSSVASEHFKHARHASLDEPPHPSTEHLNLDRWHNSDPPTAISLTAFRPGLPDISLFPKEEWNACLTRAIKRRVNYDLSYCGYTGHTPLKAQIIEHVSHARYVTAEPEQVIIVPSSQAAFDVIAKLALVHGDCVWAEDPGYPGFINLVQAYDGAIERAPVDQFGANFDNLPGQPKLIYVSPSHQYPTGAMLSLERRLNLLELSREHGALIVEDDYDSDFQFDGAPIASLQGLDKGRNVIYVGTFSKTLAPGLRTAYLIAPKHLTQAAESIAALSGHSVPVHVQVALADFLELGLFRKHIKKMTAEYSQRMDLLYSLLQPALKEVFHLIPPKGGLQYALISKSPIDDKALSRYLFGHGFHTAPISDLTKQSSTTGLLLGIGLVTGQEINRMAPQMCMAILGWLETVRKP</sequence>
<evidence type="ECO:0000313" key="8">
    <source>
        <dbReference type="Proteomes" id="UP000248146"/>
    </source>
</evidence>
<evidence type="ECO:0000256" key="2">
    <source>
        <dbReference type="ARBA" id="ARBA00022898"/>
    </source>
</evidence>
<dbReference type="Pfam" id="PF00155">
    <property type="entry name" value="Aminotran_1_2"/>
    <property type="match status" value="1"/>
</dbReference>
<dbReference type="PANTHER" id="PTHR46577">
    <property type="entry name" value="HTH-TYPE TRANSCRIPTIONAL REGULATORY PROTEIN GABR"/>
    <property type="match status" value="1"/>
</dbReference>
<dbReference type="PANTHER" id="PTHR46577:SF1">
    <property type="entry name" value="HTH-TYPE TRANSCRIPTIONAL REGULATORY PROTEIN GABR"/>
    <property type="match status" value="1"/>
</dbReference>
<dbReference type="AlphaFoldDB" id="A0A2V4LQP0"/>
<dbReference type="InterPro" id="IPR004839">
    <property type="entry name" value="Aminotransferase_I/II_large"/>
</dbReference>
<dbReference type="SUPFAM" id="SSF46785">
    <property type="entry name" value="Winged helix' DNA-binding domain"/>
    <property type="match status" value="1"/>
</dbReference>
<dbReference type="InterPro" id="IPR036390">
    <property type="entry name" value="WH_DNA-bd_sf"/>
</dbReference>
<dbReference type="EMBL" id="QJRX01000011">
    <property type="protein sequence ID" value="PYC20226.1"/>
    <property type="molecule type" value="Genomic_DNA"/>
</dbReference>
<dbReference type="CDD" id="cd00609">
    <property type="entry name" value="AAT_like"/>
    <property type="match status" value="1"/>
</dbReference>
<dbReference type="Proteomes" id="UP000248146">
    <property type="component" value="Unassembled WGS sequence"/>
</dbReference>
<dbReference type="GO" id="GO:0030170">
    <property type="term" value="F:pyridoxal phosphate binding"/>
    <property type="evidence" value="ECO:0007669"/>
    <property type="project" value="InterPro"/>
</dbReference>
<comment type="similarity">
    <text evidence="1">In the C-terminal section; belongs to the class-I pyridoxal-phosphate-dependent aminotransferase family.</text>
</comment>
<evidence type="ECO:0000256" key="1">
    <source>
        <dbReference type="ARBA" id="ARBA00005384"/>
    </source>
</evidence>
<gene>
    <name evidence="7" type="ORF">DMO17_18690</name>
</gene>
<evidence type="ECO:0000256" key="5">
    <source>
        <dbReference type="ARBA" id="ARBA00023163"/>
    </source>
</evidence>
<dbReference type="GO" id="GO:0003700">
    <property type="term" value="F:DNA-binding transcription factor activity"/>
    <property type="evidence" value="ECO:0007669"/>
    <property type="project" value="InterPro"/>
</dbReference>
<feature type="domain" description="HTH gntR-type" evidence="6">
    <location>
        <begin position="17"/>
        <end position="85"/>
    </location>
</feature>
<dbReference type="SMART" id="SM00345">
    <property type="entry name" value="HTH_GNTR"/>
    <property type="match status" value="1"/>
</dbReference>